<keyword evidence="14" id="KW-1185">Reference proteome</keyword>
<dbReference type="PROSITE" id="PS50110">
    <property type="entry name" value="RESPONSE_REGULATORY"/>
    <property type="match status" value="2"/>
</dbReference>
<dbReference type="Pfam" id="PF00072">
    <property type="entry name" value="Response_reg"/>
    <property type="match status" value="2"/>
</dbReference>
<comment type="subcellular location">
    <subcellularLocation>
        <location evidence="2">Membrane</location>
    </subcellularLocation>
</comment>
<feature type="domain" description="HAMP" evidence="12">
    <location>
        <begin position="567"/>
        <end position="619"/>
    </location>
</feature>
<feature type="modified residue" description="4-aspartylphosphate" evidence="8">
    <location>
        <position position="1755"/>
    </location>
</feature>
<evidence type="ECO:0000313" key="13">
    <source>
        <dbReference type="EMBL" id="MCM5679224.1"/>
    </source>
</evidence>
<feature type="domain" description="HAMP" evidence="12">
    <location>
        <begin position="751"/>
        <end position="803"/>
    </location>
</feature>
<dbReference type="Proteomes" id="UP001165541">
    <property type="component" value="Unassembled WGS sequence"/>
</dbReference>
<dbReference type="InterPro" id="IPR003660">
    <property type="entry name" value="HAMP_dom"/>
</dbReference>
<dbReference type="Pfam" id="PF02518">
    <property type="entry name" value="HATPase_c"/>
    <property type="match status" value="1"/>
</dbReference>
<evidence type="ECO:0000256" key="8">
    <source>
        <dbReference type="PROSITE-ProRule" id="PRU00169"/>
    </source>
</evidence>
<evidence type="ECO:0000259" key="11">
    <source>
        <dbReference type="PROSITE" id="PS50110"/>
    </source>
</evidence>
<dbReference type="SMART" id="SM00387">
    <property type="entry name" value="HATPase_c"/>
    <property type="match status" value="1"/>
</dbReference>
<feature type="domain" description="HAMP" evidence="12">
    <location>
        <begin position="843"/>
        <end position="895"/>
    </location>
</feature>
<feature type="domain" description="HAMP" evidence="12">
    <location>
        <begin position="383"/>
        <end position="435"/>
    </location>
</feature>
<feature type="domain" description="HAMP" evidence="12">
    <location>
        <begin position="935"/>
        <end position="987"/>
    </location>
</feature>
<evidence type="ECO:0000256" key="1">
    <source>
        <dbReference type="ARBA" id="ARBA00000085"/>
    </source>
</evidence>
<dbReference type="PROSITE" id="PS50885">
    <property type="entry name" value="HAMP"/>
    <property type="match status" value="12"/>
</dbReference>
<dbReference type="InterPro" id="IPR036890">
    <property type="entry name" value="HATPase_C_sf"/>
</dbReference>
<evidence type="ECO:0000256" key="2">
    <source>
        <dbReference type="ARBA" id="ARBA00004370"/>
    </source>
</evidence>
<evidence type="ECO:0000259" key="10">
    <source>
        <dbReference type="PROSITE" id="PS50109"/>
    </source>
</evidence>
<keyword evidence="6" id="KW-0418">Kinase</keyword>
<evidence type="ECO:0000256" key="7">
    <source>
        <dbReference type="ARBA" id="ARBA00023012"/>
    </source>
</evidence>
<evidence type="ECO:0000313" key="14">
    <source>
        <dbReference type="Proteomes" id="UP001165541"/>
    </source>
</evidence>
<evidence type="ECO:0000256" key="4">
    <source>
        <dbReference type="ARBA" id="ARBA00022553"/>
    </source>
</evidence>
<dbReference type="Pfam" id="PF00672">
    <property type="entry name" value="HAMP"/>
    <property type="match status" value="9"/>
</dbReference>
<dbReference type="CDD" id="cd16922">
    <property type="entry name" value="HATPase_EvgS-ArcB-TorS-like"/>
    <property type="match status" value="1"/>
</dbReference>
<dbReference type="InterPro" id="IPR029016">
    <property type="entry name" value="GAF-like_dom_sf"/>
</dbReference>
<feature type="domain" description="HAMP" evidence="12">
    <location>
        <begin position="199"/>
        <end position="251"/>
    </location>
</feature>
<protein>
    <recommendedName>
        <fullName evidence="3">histidine kinase</fullName>
        <ecNumber evidence="3">2.7.13.3</ecNumber>
    </recommendedName>
</protein>
<dbReference type="Gene3D" id="3.30.450.40">
    <property type="match status" value="1"/>
</dbReference>
<dbReference type="EC" id="2.7.13.3" evidence="3"/>
<keyword evidence="4 8" id="KW-0597">Phosphoprotein</keyword>
<dbReference type="Gene3D" id="3.40.50.2300">
    <property type="match status" value="2"/>
</dbReference>
<evidence type="ECO:0000256" key="6">
    <source>
        <dbReference type="ARBA" id="ARBA00022777"/>
    </source>
</evidence>
<dbReference type="InterPro" id="IPR005467">
    <property type="entry name" value="His_kinase_dom"/>
</dbReference>
<feature type="coiled-coil region" evidence="9">
    <location>
        <begin position="1337"/>
        <end position="1406"/>
    </location>
</feature>
<dbReference type="CDD" id="cd06225">
    <property type="entry name" value="HAMP"/>
    <property type="match status" value="11"/>
</dbReference>
<dbReference type="SUPFAM" id="SSF52172">
    <property type="entry name" value="CheY-like"/>
    <property type="match status" value="2"/>
</dbReference>
<dbReference type="Gene3D" id="6.10.340.10">
    <property type="match status" value="1"/>
</dbReference>
<sequence>MNAPEAVAVGSGSEELASLLSALTALRRGDASVRLPSDWSGLHGRVAEVFNDVVERNAEMAHEIARLRQVVGKEGKLKQRAALDGAHGFWRDSIDCINSLIDDLVHPTSEVARVIGAVAQGDLSKSMALEVEGRPLEGEFLRTAKTINKMVEQLGNFSAEVTRVAREVGTEGKLGGQAKVKGVAGTWKDLTDSVNSMAGNLTDQVRNIADVTTAVAKGDLSKKIDVDVKGEFLTLKNTINTMVDQLRSFASEVTRVAREVGTEGSLGGQARVEGVSGTWKDLTDSVNSMAGNLTSQVRNIADVTKAVAAGDLSKKITVDVKGEILELKNTVNTMVDQLRSFAAEVTRVAREVGSEGKLGGQADVQGVAGTWKDLTESVNSMASNLTSQVRNIAEVTTAVAAGDLSKKITVDVKGEISELKNTINTMVDQLRSFAAEVTRVAREVGTEGKLGGQADVQGVAGTWKDLTDSVNSMASNLTSQVRNIADVTKAVAAGDLSKKITVDVKGEILELKATINTMVDQLSSFAAEVTRVAREVGTEGRLGGQAEVRGVSGTWKDLTDSVNSMAGNLTSQVRNIADVTKAVAAGDLSKKITVDVKGEILELKATINTMVDQLRSFAAEVTRVAREVGTEGKLGGQADVQGVAGTWKDLTESVNFMAGNLTSQVRNIAEVTTAVAAGDLSKKITVDVKGEISELKNTINTMVDQLSSFAAEVTRVAREVGSEGKLGGQADVQGVAGTWKDLTESVNSMASNLTSQVRNIADVTKAVAAGDLSKKITVDVKGEILELKNTVNTMVDQLRSFAAEVTRVAREVGTEGKLGGQADVQGVAGTWKDLTESVNFMAGNLTSQVRNIAEVTTAVAAGDLSKKITVDVKGEILELKNTINTMVDQLRSFAAEVTRVAREVGTEGKLGGQADVQGVAGTWKDLTDSVNSMASNLTVQLRDVSKVATAIAMGDLTQKITVDVRGEILQIKNVINTMVDQLSSFAAEVTRVAREVGTEGRLGGQAQVRGVSGTWKDLTDNVNFMAGNLTSQVRGIAKVVTAVANGDLKQKLTVEAKGEIAALAETINSMTDTLATFADQVTTVAREVGVEGKLGGQAKVPGAAGIWKGLTENVNELAANLTTQVRAIAEVATAVTQGDLARSITVESQGEVAALKDTINEMIRNLKDTTQKNTEQDWLKTNLAKFSRMLQGQKDLVTVGQLILSELAPVVGAQQAEFYVRGSAADASKLKLLASYASGGQHTHGKEIELGQGLVGQCALDKEKILLTNVPSQAFRIASGLSESAAMDVLVLPVVFEGQVRGVLELASLERFNPVHEAFLDQLTESIGIVINTIEANSRTEDLLKQSQSLAEELQSRQQELQQTNQELQEKARLLAHQNHEVERKNQEVEQARQALEEKAEQLALTSKYKSEFLANMSHELRTPLNSLLILSDQLCKNPDGNLSTKQVDFAKTIHSSGNDLLMLINDILDLSKIESGTVAVDVSELRLDELQRYIERSFRHFAESKQVDFFVRLEPPVPKSIVTDVKRLQQIIKNLLSNAFKFTHQGQVSFTLTAARSGWSADHEELNRAAQVIAFEVADTGIGISPDKQQIIFEAFQQADGSTSRKYGGTGLGLAISRELSRLLGGEIRLVSAPGKGSAFTLFLPQSHMPQRTSRPQRLSAAPAPEAFRPTPLELALEPVSAADEPLFPNEADDDREDTGPDDRLLLIVENDLTFAKVLLESARQHGYKGIVASTGAQALAMTLQYTPSAVTLDIFLPDMQGWRILDRLKADLRLRHVPVVVASTDESRERAYAAGASAFLSKPLQSKDLVDQAVGGLQRHAGRPQRVVVAMPASRERQEFLACLRDVDVTLVEQAAALAQALASSDPDMVVVDARLGGLDPGALRETIEAGGPGLPLVLHAPAHEAAHAAPVWRLPPASRVADSVIRLFDHTAFFLHRDLASMPEPERHALEELHRDNQVLHGRKALIVDDDMRNIFALATVLDDHGMRIVSAENGRDAIRLVQEQRDIDIVLMDIMMPEMDGIATIQEIRKLPGGRELPIVAVTAKAMKGDREKCLQAGAWDYLSKPVDTPHLLAVLRSWLCR</sequence>
<dbReference type="Pfam" id="PF13185">
    <property type="entry name" value="GAF_2"/>
    <property type="match status" value="1"/>
</dbReference>
<keyword evidence="7" id="KW-0902">Two-component regulatory system</keyword>
<proteinExistence type="predicted"/>
<feature type="domain" description="HAMP" evidence="12">
    <location>
        <begin position="1119"/>
        <end position="1171"/>
    </location>
</feature>
<dbReference type="RefSeq" id="WP_251777423.1">
    <property type="nucleotide sequence ID" value="NZ_JAMKFE010000003.1"/>
</dbReference>
<name>A0ABT0YKG0_9BURK</name>
<dbReference type="SUPFAM" id="SSF55874">
    <property type="entry name" value="ATPase domain of HSP90 chaperone/DNA topoisomerase II/histidine kinase"/>
    <property type="match status" value="1"/>
</dbReference>
<dbReference type="PANTHER" id="PTHR45339:SF1">
    <property type="entry name" value="HYBRID SIGNAL TRANSDUCTION HISTIDINE KINASE J"/>
    <property type="match status" value="1"/>
</dbReference>
<dbReference type="InterPro" id="IPR036097">
    <property type="entry name" value="HisK_dim/P_sf"/>
</dbReference>
<dbReference type="EMBL" id="JAMKFE010000003">
    <property type="protein sequence ID" value="MCM5679224.1"/>
    <property type="molecule type" value="Genomic_DNA"/>
</dbReference>
<feature type="domain" description="HAMP" evidence="12">
    <location>
        <begin position="102"/>
        <end position="159"/>
    </location>
</feature>
<dbReference type="SUPFAM" id="SSF47384">
    <property type="entry name" value="Homodimeric domain of signal transducing histidine kinase"/>
    <property type="match status" value="1"/>
</dbReference>
<feature type="domain" description="HAMP" evidence="12">
    <location>
        <begin position="475"/>
        <end position="527"/>
    </location>
</feature>
<feature type="domain" description="Response regulatory" evidence="11">
    <location>
        <begin position="1967"/>
        <end position="2084"/>
    </location>
</feature>
<evidence type="ECO:0000256" key="9">
    <source>
        <dbReference type="SAM" id="Coils"/>
    </source>
</evidence>
<reference evidence="13" key="1">
    <citation type="submission" date="2022-05" db="EMBL/GenBank/DDBJ databases">
        <title>Schlegelella sp. nov., isolated from mangrove soil.</title>
        <authorList>
            <person name="Liu Y."/>
            <person name="Ge X."/>
            <person name="Liu W."/>
        </authorList>
    </citation>
    <scope>NUCLEOTIDE SEQUENCE</scope>
    <source>
        <strain evidence="13">S2-27</strain>
    </source>
</reference>
<dbReference type="SUPFAM" id="SSF55781">
    <property type="entry name" value="GAF domain-like"/>
    <property type="match status" value="1"/>
</dbReference>
<dbReference type="Gene3D" id="1.20.120.1530">
    <property type="match status" value="7"/>
</dbReference>
<dbReference type="InterPro" id="IPR001789">
    <property type="entry name" value="Sig_transdc_resp-reg_receiver"/>
</dbReference>
<dbReference type="CDD" id="cd17546">
    <property type="entry name" value="REC_hyHK_CKI1_RcsC-like"/>
    <property type="match status" value="1"/>
</dbReference>
<dbReference type="SMART" id="SM00388">
    <property type="entry name" value="HisKA"/>
    <property type="match status" value="1"/>
</dbReference>
<dbReference type="SUPFAM" id="SSF58104">
    <property type="entry name" value="Methyl-accepting chemotaxis protein (MCP) signaling domain"/>
    <property type="match status" value="6"/>
</dbReference>
<dbReference type="InterPro" id="IPR003018">
    <property type="entry name" value="GAF"/>
</dbReference>
<feature type="modified residue" description="4-aspartylphosphate" evidence="8">
    <location>
        <position position="2017"/>
    </location>
</feature>
<accession>A0ABT0YKG0</accession>
<feature type="domain" description="HAMP" evidence="12">
    <location>
        <begin position="659"/>
        <end position="711"/>
    </location>
</feature>
<dbReference type="InterPro" id="IPR004358">
    <property type="entry name" value="Sig_transdc_His_kin-like_C"/>
</dbReference>
<dbReference type="SMART" id="SM00448">
    <property type="entry name" value="REC"/>
    <property type="match status" value="2"/>
</dbReference>
<dbReference type="InterPro" id="IPR011006">
    <property type="entry name" value="CheY-like_superfamily"/>
</dbReference>
<comment type="caution">
    <text evidence="13">The sequence shown here is derived from an EMBL/GenBank/DDBJ whole genome shotgun (WGS) entry which is preliminary data.</text>
</comment>
<dbReference type="Gene3D" id="1.10.287.130">
    <property type="match status" value="1"/>
</dbReference>
<dbReference type="PRINTS" id="PR00344">
    <property type="entry name" value="BCTRLSENSOR"/>
</dbReference>
<dbReference type="Gene3D" id="3.30.565.10">
    <property type="entry name" value="Histidine kinase-like ATPase, C-terminal domain"/>
    <property type="match status" value="1"/>
</dbReference>
<dbReference type="Pfam" id="PF18947">
    <property type="entry name" value="HAMP_2"/>
    <property type="match status" value="3"/>
</dbReference>
<keyword evidence="9" id="KW-0175">Coiled coil</keyword>
<dbReference type="InterPro" id="IPR003661">
    <property type="entry name" value="HisK_dim/P_dom"/>
</dbReference>
<dbReference type="CDD" id="cd00082">
    <property type="entry name" value="HisKA"/>
    <property type="match status" value="1"/>
</dbReference>
<dbReference type="Pfam" id="PF00512">
    <property type="entry name" value="HisKA"/>
    <property type="match status" value="1"/>
</dbReference>
<feature type="domain" description="Response regulatory" evidence="11">
    <location>
        <begin position="1706"/>
        <end position="1819"/>
    </location>
</feature>
<feature type="domain" description="HAMP" evidence="12">
    <location>
        <begin position="291"/>
        <end position="343"/>
    </location>
</feature>
<feature type="domain" description="Histidine kinase" evidence="10">
    <location>
        <begin position="1416"/>
        <end position="1649"/>
    </location>
</feature>
<dbReference type="PANTHER" id="PTHR45339">
    <property type="entry name" value="HYBRID SIGNAL TRANSDUCTION HISTIDINE KINASE J"/>
    <property type="match status" value="1"/>
</dbReference>
<evidence type="ECO:0000259" key="12">
    <source>
        <dbReference type="PROSITE" id="PS50885"/>
    </source>
</evidence>
<dbReference type="PROSITE" id="PS50109">
    <property type="entry name" value="HIS_KIN"/>
    <property type="match status" value="1"/>
</dbReference>
<gene>
    <name evidence="13" type="ORF">M8A51_06730</name>
</gene>
<comment type="catalytic activity">
    <reaction evidence="1">
        <text>ATP + protein L-histidine = ADP + protein N-phospho-L-histidine.</text>
        <dbReference type="EC" id="2.7.13.3"/>
    </reaction>
</comment>
<feature type="domain" description="HAMP" evidence="12">
    <location>
        <begin position="1027"/>
        <end position="1079"/>
    </location>
</feature>
<evidence type="ECO:0000256" key="3">
    <source>
        <dbReference type="ARBA" id="ARBA00012438"/>
    </source>
</evidence>
<evidence type="ECO:0000256" key="5">
    <source>
        <dbReference type="ARBA" id="ARBA00022679"/>
    </source>
</evidence>
<keyword evidence="5" id="KW-0808">Transferase</keyword>
<dbReference type="InterPro" id="IPR003594">
    <property type="entry name" value="HATPase_dom"/>
</dbReference>
<dbReference type="SMART" id="SM00304">
    <property type="entry name" value="HAMP"/>
    <property type="match status" value="12"/>
</dbReference>
<organism evidence="13 14">
    <name type="scientific">Caldimonas mangrovi</name>
    <dbReference type="NCBI Taxonomy" id="2944811"/>
    <lineage>
        <taxon>Bacteria</taxon>
        <taxon>Pseudomonadati</taxon>
        <taxon>Pseudomonadota</taxon>
        <taxon>Betaproteobacteria</taxon>
        <taxon>Burkholderiales</taxon>
        <taxon>Sphaerotilaceae</taxon>
        <taxon>Caldimonas</taxon>
    </lineage>
</organism>